<dbReference type="AlphaFoldDB" id="A0A5J4W2P3"/>
<comment type="caution">
    <text evidence="1">The sequence shown here is derived from an EMBL/GenBank/DDBJ whole genome shotgun (WGS) entry which is preliminary data.</text>
</comment>
<evidence type="ECO:0000313" key="2">
    <source>
        <dbReference type="Proteomes" id="UP000324800"/>
    </source>
</evidence>
<accession>A0A5J4W2P3</accession>
<organism evidence="1 2">
    <name type="scientific">Streblomastix strix</name>
    <dbReference type="NCBI Taxonomy" id="222440"/>
    <lineage>
        <taxon>Eukaryota</taxon>
        <taxon>Metamonada</taxon>
        <taxon>Preaxostyla</taxon>
        <taxon>Oxymonadida</taxon>
        <taxon>Streblomastigidae</taxon>
        <taxon>Streblomastix</taxon>
    </lineage>
</organism>
<name>A0A5J4W2P3_9EUKA</name>
<dbReference type="EMBL" id="SNRW01003774">
    <property type="protein sequence ID" value="KAA6388950.1"/>
    <property type="molecule type" value="Genomic_DNA"/>
</dbReference>
<sequence length="138" mass="15660">MVNFITSVEGDMMLAVNAQIANQDLQLVTEEENLEQKDQNIQYNRILQLIAGVYVAVSSKICSIPIPGDDSPTIIPEYYRNLHNINPDIPEGRPPIRRLDPHPLLNMNVIYGLTDLKNTYRCQIYPKSVNVFLTGFQS</sequence>
<reference evidence="1 2" key="1">
    <citation type="submission" date="2019-03" db="EMBL/GenBank/DDBJ databases">
        <title>Single cell metagenomics reveals metabolic interactions within the superorganism composed of flagellate Streblomastix strix and complex community of Bacteroidetes bacteria on its surface.</title>
        <authorList>
            <person name="Treitli S.C."/>
            <person name="Kolisko M."/>
            <person name="Husnik F."/>
            <person name="Keeling P."/>
            <person name="Hampl V."/>
        </authorList>
    </citation>
    <scope>NUCLEOTIDE SEQUENCE [LARGE SCALE GENOMIC DNA]</scope>
    <source>
        <strain evidence="1">ST1C</strain>
    </source>
</reference>
<evidence type="ECO:0000313" key="1">
    <source>
        <dbReference type="EMBL" id="KAA6388950.1"/>
    </source>
</evidence>
<gene>
    <name evidence="1" type="ORF">EZS28_015524</name>
</gene>
<proteinExistence type="predicted"/>
<dbReference type="Proteomes" id="UP000324800">
    <property type="component" value="Unassembled WGS sequence"/>
</dbReference>
<protein>
    <submittedName>
        <fullName evidence="1">Uncharacterized protein</fullName>
    </submittedName>
</protein>